<evidence type="ECO:0000256" key="2">
    <source>
        <dbReference type="SAM" id="Phobius"/>
    </source>
</evidence>
<keyword evidence="3" id="KW-0732">Signal</keyword>
<keyword evidence="2" id="KW-0472">Membrane</keyword>
<dbReference type="Gene3D" id="3.80.10.10">
    <property type="entry name" value="Ribonuclease Inhibitor"/>
    <property type="match status" value="2"/>
</dbReference>
<dbReference type="AlphaFoldDB" id="A0A133NNU9"/>
<evidence type="ECO:0000313" key="4">
    <source>
        <dbReference type="EMBL" id="KXA17950.1"/>
    </source>
</evidence>
<dbReference type="InterPro" id="IPR005046">
    <property type="entry name" value="DUF285"/>
</dbReference>
<feature type="region of interest" description="Disordered" evidence="1">
    <location>
        <begin position="52"/>
        <end position="177"/>
    </location>
</feature>
<feature type="compositionally biased region" description="Basic and acidic residues" evidence="1">
    <location>
        <begin position="1002"/>
        <end position="1018"/>
    </location>
</feature>
<reference evidence="4 5" key="1">
    <citation type="submission" date="2016-01" db="EMBL/GenBank/DDBJ databases">
        <authorList>
            <person name="Oliw E.H."/>
        </authorList>
    </citation>
    <scope>NUCLEOTIDE SEQUENCE [LARGE SCALE GENOMIC DNA]</scope>
    <source>
        <strain evidence="4 5">PSS_7772B</strain>
    </source>
</reference>
<dbReference type="OrthoDB" id="5195810at2"/>
<feature type="compositionally biased region" description="Polar residues" evidence="1">
    <location>
        <begin position="82"/>
        <end position="94"/>
    </location>
</feature>
<dbReference type="InterPro" id="IPR032675">
    <property type="entry name" value="LRR_dom_sf"/>
</dbReference>
<feature type="compositionally biased region" description="Acidic residues" evidence="1">
    <location>
        <begin position="1019"/>
        <end position="1033"/>
    </location>
</feature>
<feature type="chain" id="PRO_5039561045" evidence="3">
    <location>
        <begin position="34"/>
        <end position="1196"/>
    </location>
</feature>
<keyword evidence="2" id="KW-0812">Transmembrane</keyword>
<feature type="compositionally biased region" description="Basic and acidic residues" evidence="1">
    <location>
        <begin position="127"/>
        <end position="158"/>
    </location>
</feature>
<dbReference type="Pfam" id="PF03382">
    <property type="entry name" value="DUF285"/>
    <property type="match status" value="4"/>
</dbReference>
<keyword evidence="2" id="KW-1133">Transmembrane helix</keyword>
<dbReference type="EMBL" id="LRQB01000104">
    <property type="protein sequence ID" value="KXA17950.1"/>
    <property type="molecule type" value="Genomic_DNA"/>
</dbReference>
<gene>
    <name evidence="4" type="ORF">HMPREF3208_01409</name>
</gene>
<evidence type="ECO:0000256" key="1">
    <source>
        <dbReference type="SAM" id="MobiDB-lite"/>
    </source>
</evidence>
<feature type="transmembrane region" description="Helical" evidence="2">
    <location>
        <begin position="1097"/>
        <end position="1117"/>
    </location>
</feature>
<dbReference type="RefSeq" id="WP_064347804.1">
    <property type="nucleotide sequence ID" value="NZ_KQ956881.1"/>
</dbReference>
<feature type="signal peptide" evidence="3">
    <location>
        <begin position="1"/>
        <end position="33"/>
    </location>
</feature>
<comment type="caution">
    <text evidence="4">The sequence shown here is derived from an EMBL/GenBank/DDBJ whole genome shotgun (WGS) entry which is preliminary data.</text>
</comment>
<proteinExistence type="predicted"/>
<name>A0A133NNU9_GARVA</name>
<evidence type="ECO:0000256" key="3">
    <source>
        <dbReference type="SAM" id="SignalP"/>
    </source>
</evidence>
<feature type="compositionally biased region" description="Low complexity" evidence="1">
    <location>
        <begin position="987"/>
        <end position="996"/>
    </location>
</feature>
<protein>
    <submittedName>
        <fullName evidence="4">LPXTG-motif protein cell wall anchor domain protein</fullName>
    </submittedName>
</protein>
<accession>A0A133NNU9</accession>
<dbReference type="Proteomes" id="UP000070687">
    <property type="component" value="Unassembled WGS sequence"/>
</dbReference>
<dbReference type="InterPro" id="IPR011889">
    <property type="entry name" value="Liste_lipo_26"/>
</dbReference>
<dbReference type="PATRIC" id="fig|2702.100.peg.1398"/>
<evidence type="ECO:0000313" key="5">
    <source>
        <dbReference type="Proteomes" id="UP000070687"/>
    </source>
</evidence>
<organism evidence="4 5">
    <name type="scientific">Gardnerella vaginalis</name>
    <dbReference type="NCBI Taxonomy" id="2702"/>
    <lineage>
        <taxon>Bacteria</taxon>
        <taxon>Bacillati</taxon>
        <taxon>Actinomycetota</taxon>
        <taxon>Actinomycetes</taxon>
        <taxon>Bifidobacteriales</taxon>
        <taxon>Bifidobacteriaceae</taxon>
        <taxon>Gardnerella</taxon>
    </lineage>
</organism>
<dbReference type="NCBIfam" id="TIGR02167">
    <property type="entry name" value="Liste_lipo_26"/>
    <property type="match status" value="8"/>
</dbReference>
<feature type="compositionally biased region" description="Basic and acidic residues" evidence="1">
    <location>
        <begin position="52"/>
        <end position="72"/>
    </location>
</feature>
<feature type="region of interest" description="Disordered" evidence="1">
    <location>
        <begin position="971"/>
        <end position="1037"/>
    </location>
</feature>
<sequence length="1196" mass="129405">MKKNMKHRVLAVLSAVLCVVAMTLSVAVLPAMAYANITRNPLFAAALAAVTENDKGKDAKEKGKEAGKEGESNRAANGEAGSESNGVASVSNGNDGEDAGSGAGNGAKSGNDAGDEKKQSNVPANVPEHKSNKENGKQVDKNKKNNEAKNKDAKEKAKKEKAKKKKQDRDAGNSEKLTLDQVKALPACVAEINDDNNKVTITSQSGTGNCAISANEKSDAFDAIREKIKNLPADGSEIDFVDGVKAYGYGSLSKDKEGLFSGANVSYIGNGKNFDVSNVTDMSYLFKDSSLGVDFFYVNFYDPTSLIGWDVSKVTNMESMFEGCARLQNPKGMRDWNVSNVKNMKNMFEGCTGLENLSGLEGWDVSKVKNMEGMFASVIRNQNQHDALDINGYAGEMAIASVEPLNKWNVDNVTNMNRMFEGCTSITDFTALEGWDTKNVEEMIGMFEYCKSMSSLVFLENWNVSNVKDMMVMFALCYKIKNTKGLENWNVSNVKKMDGMFAYCSKLNSISGLSNWNKTGKSSTDQLASTFRMFYGCSFLTSLQPLSGWNVGSVTDMSSMFNGCNGLTSLQPLSGWNVGSVTDMSSMFDGCGSLTSLEPLEKWNVDNVTKMSSMFSSCNSLTSLQPLSGWNVGSVTDMSSMFNGCNGLTSLQPLSGWNVGSVTKMSSMFSGCHSLSNLKGLEKWNVGSVENMGSMFSDCYFEHTNKKGDVVKITGLTDISALSGWNVGSVTNMFNMFSGCTRLGNLKGLEGWNVSNVTNMSSMFSDCKKLTGAVDLSKWDISKVTDFTLMFSNAGAESGDSLILDFSNKNFTKPTNSKSTTVSVDGMFGGFKGTLIANGWESQGFDDHPDDDPIKSNFATGGIFSLDENYHSNNIVVTNNVTILDTISNDDDFKNIAYYIPVKAKLMEPGDIKNDNMTCDCNIDSGGTTYTYYVHALYNSSNLEKKQNEKSQDYAYRVVKKSFASKFRSAIDSQSGEVTGGEESGGKENSSSSLRSAKLKSRVKELRSARESRSVRDDGDGEESSEPEPEPEEQGSTYKILFKKSSGNTCTWTELGEGEKGAAPDNPMSPVTFFTTMYYLETFVKPVPLPHTGGQSAVMFTFLSIGLFSMFAVAGAFGRHGWVASVLSGTALTGFVEAFGGGALDIAAGFKHCFAHSVAHSVVSGSMLKPVVSAATGFFARFRTDDSTFGKHTKQR</sequence>